<dbReference type="PANTHER" id="PTHR42939:SF1">
    <property type="entry name" value="ABC TRANSPORTER ATP-BINDING PROTEIN ALBC-RELATED"/>
    <property type="match status" value="1"/>
</dbReference>
<organism evidence="5">
    <name type="scientific">Moorella thermoacetica Y72</name>
    <dbReference type="NCBI Taxonomy" id="1325331"/>
    <lineage>
        <taxon>Bacteria</taxon>
        <taxon>Bacillati</taxon>
        <taxon>Bacillota</taxon>
        <taxon>Clostridia</taxon>
        <taxon>Neomoorellales</taxon>
        <taxon>Neomoorellaceae</taxon>
        <taxon>Neomoorella</taxon>
    </lineage>
</organism>
<dbReference type="AlphaFoldDB" id="A0A0S6UEK8"/>
<reference evidence="5" key="1">
    <citation type="journal article" date="2014" name="Gene">
        <title>Genome-guided analysis of transformation efficiency and carbon dioxide assimilation by Moorella thermoacetica Y72.</title>
        <authorList>
            <person name="Tsukahara K."/>
            <person name="Kita A."/>
            <person name="Nakashimada Y."/>
            <person name="Hoshino T."/>
            <person name="Murakami K."/>
        </authorList>
    </citation>
    <scope>NUCLEOTIDE SEQUENCE [LARGE SCALE GENOMIC DNA]</scope>
    <source>
        <strain evidence="5">Y72</strain>
    </source>
</reference>
<sequence length="233" mass="25992">MIAFERVTKTFGSTRALDEFTLEIADGKITGLFGPNGAGKSTCLKMIAGLNRPNAGRVLIDGRAPGMTTKSMIAYLPEIDYLYPWMTISEAASFFACFYEDWDGAKYRDLLSFLQLEPSMVISKISKGMRAKVKLLLTFSRRARYVLLDEPLSGIDILTRDEIIRTIVKDYSAGAQTIVLSTHEIPEVEGLVEDVVFIDRGRVKLAGTAENLRQREGRSLVAIMKEVFRHGND</sequence>
<dbReference type="CDD" id="cd03230">
    <property type="entry name" value="ABC_DR_subfamily_A"/>
    <property type="match status" value="1"/>
</dbReference>
<protein>
    <submittedName>
        <fullName evidence="5">ABC-type multidrug transport system, ATPase component</fullName>
    </submittedName>
</protein>
<dbReference type="PANTHER" id="PTHR42939">
    <property type="entry name" value="ABC TRANSPORTER ATP-BINDING PROTEIN ALBC-RELATED"/>
    <property type="match status" value="1"/>
</dbReference>
<gene>
    <name evidence="5" type="ORF">MTY_2283</name>
</gene>
<dbReference type="SUPFAM" id="SSF52540">
    <property type="entry name" value="P-loop containing nucleoside triphosphate hydrolases"/>
    <property type="match status" value="1"/>
</dbReference>
<feature type="domain" description="ABC transporter" evidence="4">
    <location>
        <begin position="2"/>
        <end position="225"/>
    </location>
</feature>
<evidence type="ECO:0000256" key="1">
    <source>
        <dbReference type="ARBA" id="ARBA00022448"/>
    </source>
</evidence>
<dbReference type="PROSITE" id="PS50893">
    <property type="entry name" value="ABC_TRANSPORTER_2"/>
    <property type="match status" value="1"/>
</dbReference>
<keyword evidence="1" id="KW-0813">Transport</keyword>
<dbReference type="RefSeq" id="WP_025774658.1">
    <property type="nucleotide sequence ID" value="NZ_DF238840.1"/>
</dbReference>
<accession>A0A0S6UEK8</accession>
<dbReference type="InterPro" id="IPR017871">
    <property type="entry name" value="ABC_transporter-like_CS"/>
</dbReference>
<dbReference type="GO" id="GO:0016887">
    <property type="term" value="F:ATP hydrolysis activity"/>
    <property type="evidence" value="ECO:0007669"/>
    <property type="project" value="InterPro"/>
</dbReference>
<dbReference type="Pfam" id="PF00005">
    <property type="entry name" value="ABC_tran"/>
    <property type="match status" value="1"/>
</dbReference>
<evidence type="ECO:0000256" key="2">
    <source>
        <dbReference type="ARBA" id="ARBA00022741"/>
    </source>
</evidence>
<dbReference type="InterPro" id="IPR051782">
    <property type="entry name" value="ABC_Transporter_VariousFunc"/>
</dbReference>
<name>A0A0S6UEK8_NEOTH</name>
<dbReference type="EMBL" id="DF238840">
    <property type="protein sequence ID" value="GAF26943.1"/>
    <property type="molecule type" value="Genomic_DNA"/>
</dbReference>
<dbReference type="SMART" id="SM00382">
    <property type="entry name" value="AAA"/>
    <property type="match status" value="1"/>
</dbReference>
<dbReference type="InterPro" id="IPR003593">
    <property type="entry name" value="AAA+_ATPase"/>
</dbReference>
<evidence type="ECO:0000313" key="5">
    <source>
        <dbReference type="EMBL" id="GAF26943.1"/>
    </source>
</evidence>
<keyword evidence="2" id="KW-0547">Nucleotide-binding</keyword>
<dbReference type="Gene3D" id="3.40.50.300">
    <property type="entry name" value="P-loop containing nucleotide triphosphate hydrolases"/>
    <property type="match status" value="1"/>
</dbReference>
<proteinExistence type="predicted"/>
<dbReference type="InterPro" id="IPR003439">
    <property type="entry name" value="ABC_transporter-like_ATP-bd"/>
</dbReference>
<dbReference type="InterPro" id="IPR027417">
    <property type="entry name" value="P-loop_NTPase"/>
</dbReference>
<evidence type="ECO:0000259" key="4">
    <source>
        <dbReference type="PROSITE" id="PS50893"/>
    </source>
</evidence>
<dbReference type="Proteomes" id="UP000063718">
    <property type="component" value="Unassembled WGS sequence"/>
</dbReference>
<evidence type="ECO:0000256" key="3">
    <source>
        <dbReference type="ARBA" id="ARBA00022840"/>
    </source>
</evidence>
<keyword evidence="3" id="KW-0067">ATP-binding</keyword>
<dbReference type="GO" id="GO:0005524">
    <property type="term" value="F:ATP binding"/>
    <property type="evidence" value="ECO:0007669"/>
    <property type="project" value="UniProtKB-KW"/>
</dbReference>
<dbReference type="PROSITE" id="PS00211">
    <property type="entry name" value="ABC_TRANSPORTER_1"/>
    <property type="match status" value="1"/>
</dbReference>